<dbReference type="Proteomes" id="UP000026922">
    <property type="component" value="Unassembled WGS sequence"/>
</dbReference>
<proteinExistence type="predicted"/>
<dbReference type="AlphaFoldDB" id="A0A061JIE7"/>
<evidence type="ECO:0000259" key="1">
    <source>
        <dbReference type="PROSITE" id="PS51186"/>
    </source>
</evidence>
<dbReference type="GO" id="GO:0016747">
    <property type="term" value="F:acyltransferase activity, transferring groups other than amino-acyl groups"/>
    <property type="evidence" value="ECO:0007669"/>
    <property type="project" value="InterPro"/>
</dbReference>
<protein>
    <submittedName>
        <fullName evidence="2">Acetyltransferase (GNAT) family protein</fullName>
    </submittedName>
</protein>
<sequence>MKSPVNIQYTSTPASEDIDFLTQKINQETPECGKAHPFLFFMRDKKNQIIAGCNGSVIFGSIYTDQLWVHPDHRKRGLGHKLMEAVHDYGRRSGCSMATVTTMSFQCTKVFYEKLGYVSDSERTGYTRGSSCIFLKRSL</sequence>
<feature type="domain" description="N-acetyltransferase" evidence="1">
    <location>
        <begin position="1"/>
        <end position="139"/>
    </location>
</feature>
<name>A0A061JIE7_9PROT</name>
<organism evidence="2 3">
    <name type="scientific">Holospora undulata HU1</name>
    <dbReference type="NCBI Taxonomy" id="1321371"/>
    <lineage>
        <taxon>Bacteria</taxon>
        <taxon>Pseudomonadati</taxon>
        <taxon>Pseudomonadota</taxon>
        <taxon>Alphaproteobacteria</taxon>
        <taxon>Holosporales</taxon>
        <taxon>Holosporaceae</taxon>
        <taxon>Holospora</taxon>
    </lineage>
</organism>
<dbReference type="PROSITE" id="PS51186">
    <property type="entry name" value="GNAT"/>
    <property type="match status" value="1"/>
</dbReference>
<dbReference type="SUPFAM" id="SSF55729">
    <property type="entry name" value="Acyl-CoA N-acyltransferases (Nat)"/>
    <property type="match status" value="1"/>
</dbReference>
<dbReference type="InterPro" id="IPR016181">
    <property type="entry name" value="Acyl_CoA_acyltransferase"/>
</dbReference>
<dbReference type="Gene3D" id="3.40.630.30">
    <property type="match status" value="1"/>
</dbReference>
<keyword evidence="3" id="KW-1185">Reference proteome</keyword>
<evidence type="ECO:0000313" key="3">
    <source>
        <dbReference type="Proteomes" id="UP000026922"/>
    </source>
</evidence>
<dbReference type="EMBL" id="ARPM03000147">
    <property type="protein sequence ID" value="ETZ04804.1"/>
    <property type="molecule type" value="Genomic_DNA"/>
</dbReference>
<evidence type="ECO:0000313" key="2">
    <source>
        <dbReference type="EMBL" id="ETZ04804.1"/>
    </source>
</evidence>
<dbReference type="Pfam" id="PF13508">
    <property type="entry name" value="Acetyltransf_7"/>
    <property type="match status" value="1"/>
</dbReference>
<comment type="caution">
    <text evidence="2">The sequence shown here is derived from an EMBL/GenBank/DDBJ whole genome shotgun (WGS) entry which is preliminary data.</text>
</comment>
<accession>A0A061JIE7</accession>
<dbReference type="RefSeq" id="WP_006294712.1">
    <property type="nucleotide sequence ID" value="NZ_ARPM03000147.1"/>
</dbReference>
<gene>
    <name evidence="2" type="ORF">K737_300783</name>
</gene>
<dbReference type="CDD" id="cd04301">
    <property type="entry name" value="NAT_SF"/>
    <property type="match status" value="1"/>
</dbReference>
<dbReference type="InterPro" id="IPR000182">
    <property type="entry name" value="GNAT_dom"/>
</dbReference>
<reference evidence="2 3" key="1">
    <citation type="journal article" date="2013" name="Genome Announc.">
        <title>Draft Genome Sequence of Holospora undulata Strain HU1, a Micronucleus-Specific Symbiont of the Ciliate Paramecium caudatum.</title>
        <authorList>
            <person name="Dohra H."/>
            <person name="Suzuki H."/>
            <person name="Suzuki T."/>
            <person name="Tanaka K."/>
            <person name="Fujishima M."/>
        </authorList>
    </citation>
    <scope>NUCLEOTIDE SEQUENCE [LARGE SCALE GENOMIC DNA]</scope>
    <source>
        <strain evidence="2 3">HU1</strain>
    </source>
</reference>
<keyword evidence="2" id="KW-0808">Transferase</keyword>